<dbReference type="NCBIfam" id="TIGR00937">
    <property type="entry name" value="2A51"/>
    <property type="match status" value="1"/>
</dbReference>
<feature type="transmembrane region" description="Helical" evidence="7">
    <location>
        <begin position="87"/>
        <end position="113"/>
    </location>
</feature>
<comment type="caution">
    <text evidence="8">The sequence shown here is derived from an EMBL/GenBank/DDBJ whole genome shotgun (WGS) entry which is preliminary data.</text>
</comment>
<dbReference type="AlphaFoldDB" id="A0A923IBF8"/>
<dbReference type="EMBL" id="JACOGG010000028">
    <property type="protein sequence ID" value="MBC3937048.1"/>
    <property type="molecule type" value="Genomic_DNA"/>
</dbReference>
<evidence type="ECO:0000313" key="9">
    <source>
        <dbReference type="Proteomes" id="UP000612361"/>
    </source>
</evidence>
<keyword evidence="5 7" id="KW-1133">Transmembrane helix</keyword>
<comment type="subcellular location">
    <subcellularLocation>
        <location evidence="1">Cell membrane</location>
        <topology evidence="1">Multi-pass membrane protein</topology>
    </subcellularLocation>
</comment>
<dbReference type="PANTHER" id="PTHR43663:SF1">
    <property type="entry name" value="CHROMATE TRANSPORTER"/>
    <property type="match status" value="1"/>
</dbReference>
<evidence type="ECO:0000256" key="5">
    <source>
        <dbReference type="ARBA" id="ARBA00022989"/>
    </source>
</evidence>
<keyword evidence="4 7" id="KW-0812">Transmembrane</keyword>
<dbReference type="Pfam" id="PF02417">
    <property type="entry name" value="Chromate_transp"/>
    <property type="match status" value="2"/>
</dbReference>
<keyword evidence="3" id="KW-1003">Cell membrane</keyword>
<dbReference type="InterPro" id="IPR003370">
    <property type="entry name" value="Chromate_transpt"/>
</dbReference>
<protein>
    <submittedName>
        <fullName evidence="8">Chromate efflux transporter</fullName>
    </submittedName>
</protein>
<comment type="similarity">
    <text evidence="2">Belongs to the chromate ion transporter (CHR) (TC 2.A.51) family.</text>
</comment>
<evidence type="ECO:0000313" key="8">
    <source>
        <dbReference type="EMBL" id="MBC3937048.1"/>
    </source>
</evidence>
<evidence type="ECO:0000256" key="4">
    <source>
        <dbReference type="ARBA" id="ARBA00022692"/>
    </source>
</evidence>
<accession>A0A923IBF8</accession>
<evidence type="ECO:0000256" key="3">
    <source>
        <dbReference type="ARBA" id="ARBA00022475"/>
    </source>
</evidence>
<gene>
    <name evidence="8" type="primary">chrA</name>
    <name evidence="8" type="ORF">H8K47_16955</name>
</gene>
<dbReference type="InterPro" id="IPR052518">
    <property type="entry name" value="CHR_Transporter"/>
</dbReference>
<evidence type="ECO:0000256" key="6">
    <source>
        <dbReference type="ARBA" id="ARBA00023136"/>
    </source>
</evidence>
<dbReference type="GO" id="GO:0015109">
    <property type="term" value="F:chromate transmembrane transporter activity"/>
    <property type="evidence" value="ECO:0007669"/>
    <property type="project" value="InterPro"/>
</dbReference>
<dbReference type="Proteomes" id="UP000612361">
    <property type="component" value="Unassembled WGS sequence"/>
</dbReference>
<keyword evidence="9" id="KW-1185">Reference proteome</keyword>
<feature type="transmembrane region" description="Helical" evidence="7">
    <location>
        <begin position="20"/>
        <end position="41"/>
    </location>
</feature>
<name>A0A923IBF8_9BURK</name>
<evidence type="ECO:0000256" key="7">
    <source>
        <dbReference type="SAM" id="Phobius"/>
    </source>
</evidence>
<evidence type="ECO:0000256" key="2">
    <source>
        <dbReference type="ARBA" id="ARBA00005262"/>
    </source>
</evidence>
<proteinExistence type="inferred from homology"/>
<dbReference type="GO" id="GO:0005886">
    <property type="term" value="C:plasma membrane"/>
    <property type="evidence" value="ECO:0007669"/>
    <property type="project" value="UniProtKB-SubCell"/>
</dbReference>
<dbReference type="PANTHER" id="PTHR43663">
    <property type="entry name" value="CHROMATE TRANSPORT PROTEIN-RELATED"/>
    <property type="match status" value="1"/>
</dbReference>
<dbReference type="InterPro" id="IPR014047">
    <property type="entry name" value="Chr_Tranpt_l_chain"/>
</dbReference>
<feature type="transmembrane region" description="Helical" evidence="7">
    <location>
        <begin position="153"/>
        <end position="186"/>
    </location>
</feature>
<reference evidence="8" key="1">
    <citation type="submission" date="2020-08" db="EMBL/GenBank/DDBJ databases">
        <title>Novel species isolated from subtropical streams in China.</title>
        <authorList>
            <person name="Lu H."/>
        </authorList>
    </citation>
    <scope>NUCLEOTIDE SEQUENCE</scope>
    <source>
        <strain evidence="8">CY7W</strain>
    </source>
</reference>
<feature type="transmembrane region" description="Helical" evidence="7">
    <location>
        <begin position="214"/>
        <end position="241"/>
    </location>
</feature>
<keyword evidence="6 7" id="KW-0472">Membrane</keyword>
<organism evidence="8 9">
    <name type="scientific">Undibacterium rugosum</name>
    <dbReference type="NCBI Taxonomy" id="2762291"/>
    <lineage>
        <taxon>Bacteria</taxon>
        <taxon>Pseudomonadati</taxon>
        <taxon>Pseudomonadota</taxon>
        <taxon>Betaproteobacteria</taxon>
        <taxon>Burkholderiales</taxon>
        <taxon>Oxalobacteraceae</taxon>
        <taxon>Undibacterium</taxon>
    </lineage>
</organism>
<evidence type="ECO:0000256" key="1">
    <source>
        <dbReference type="ARBA" id="ARBA00004651"/>
    </source>
</evidence>
<feature type="transmembrane region" description="Helical" evidence="7">
    <location>
        <begin position="119"/>
        <end position="141"/>
    </location>
</feature>
<sequence>MNQAEHTASPSSPTYSLWQLMLYFLRLGTLGFGGPVALVGYMHRDLVEQRKWIAETDYKEGLALAQIAPGPLAAQLGIYLGYVHYRILGATIAGFAFVIPSFLMVLGLGWAYMSYGGLAWMQAVFYGVGAAVIGIMAISAHKLSTKNIGGDKLLWAVFSVLAAVTVITQSEIAWLFIAAGALVWLVRTKLRFGSTNLGLVPLPLLGWMGNDANLLLQILLFFTKAGAFVFGSGLAVVPFLYGGVVTEHHWLTDKQFVDAVAVAMITPGPVVITTGF</sequence>